<dbReference type="InterPro" id="IPR011529">
    <property type="entry name" value="Glu_5kinase"/>
</dbReference>
<keyword evidence="6 8" id="KW-0418">Kinase</keyword>
<evidence type="ECO:0000256" key="5">
    <source>
        <dbReference type="ARBA" id="ARBA00022741"/>
    </source>
</evidence>
<name>A5G907_GEOUR</name>
<evidence type="ECO:0000256" key="7">
    <source>
        <dbReference type="ARBA" id="ARBA00022840"/>
    </source>
</evidence>
<dbReference type="SUPFAM" id="SSF53633">
    <property type="entry name" value="Carbamate kinase-like"/>
    <property type="match status" value="1"/>
</dbReference>
<keyword evidence="3 8" id="KW-0641">Proline biosynthesis</keyword>
<dbReference type="CDD" id="cd21157">
    <property type="entry name" value="PUA_G5K"/>
    <property type="match status" value="1"/>
</dbReference>
<feature type="binding site" evidence="8">
    <location>
        <position position="159"/>
    </location>
    <ligand>
        <name>substrate</name>
    </ligand>
</feature>
<evidence type="ECO:0000256" key="4">
    <source>
        <dbReference type="ARBA" id="ARBA00022679"/>
    </source>
</evidence>
<feature type="binding site" evidence="8">
    <location>
        <begin position="233"/>
        <end position="239"/>
    </location>
    <ligand>
        <name>ATP</name>
        <dbReference type="ChEBI" id="CHEBI:30616"/>
    </ligand>
</feature>
<dbReference type="GO" id="GO:0003723">
    <property type="term" value="F:RNA binding"/>
    <property type="evidence" value="ECO:0007669"/>
    <property type="project" value="InterPro"/>
</dbReference>
<dbReference type="GO" id="GO:0055129">
    <property type="term" value="P:L-proline biosynthetic process"/>
    <property type="evidence" value="ECO:0007669"/>
    <property type="project" value="UniProtKB-UniRule"/>
</dbReference>
<evidence type="ECO:0000256" key="1">
    <source>
        <dbReference type="ARBA" id="ARBA00022490"/>
    </source>
</evidence>
<dbReference type="CDD" id="cd04242">
    <property type="entry name" value="AAK_G5K_ProB"/>
    <property type="match status" value="1"/>
</dbReference>
<dbReference type="PANTHER" id="PTHR43654">
    <property type="entry name" value="GLUTAMATE 5-KINASE"/>
    <property type="match status" value="1"/>
</dbReference>
<evidence type="ECO:0000313" key="11">
    <source>
        <dbReference type="Proteomes" id="UP000006695"/>
    </source>
</evidence>
<dbReference type="FunFam" id="2.30.130.10:FF:000007">
    <property type="entry name" value="Glutamate 5-kinase"/>
    <property type="match status" value="1"/>
</dbReference>
<dbReference type="UniPathway" id="UPA00098">
    <property type="reaction ID" value="UER00359"/>
</dbReference>
<dbReference type="AlphaFoldDB" id="A5G907"/>
<evidence type="ECO:0000259" key="9">
    <source>
        <dbReference type="SMART" id="SM00359"/>
    </source>
</evidence>
<dbReference type="PROSITE" id="PS50890">
    <property type="entry name" value="PUA"/>
    <property type="match status" value="1"/>
</dbReference>
<dbReference type="Proteomes" id="UP000006695">
    <property type="component" value="Chromosome"/>
</dbReference>
<keyword evidence="4 8" id="KW-0808">Transferase</keyword>
<comment type="similarity">
    <text evidence="8">Belongs to the glutamate 5-kinase family.</text>
</comment>
<dbReference type="InterPro" id="IPR005715">
    <property type="entry name" value="Glu_5kinase/COase_Synthase"/>
</dbReference>
<feature type="binding site" evidence="8">
    <location>
        <position position="72"/>
    </location>
    <ligand>
        <name>substrate</name>
    </ligand>
</feature>
<dbReference type="PANTHER" id="PTHR43654:SF1">
    <property type="entry name" value="ISOPENTENYL PHOSPHATE KINASE"/>
    <property type="match status" value="1"/>
</dbReference>
<comment type="pathway">
    <text evidence="8">Amino-acid biosynthesis; L-proline biosynthesis; L-glutamate 5-semialdehyde from L-glutamate: step 1/2.</text>
</comment>
<keyword evidence="7 8" id="KW-0067">ATP-binding</keyword>
<dbReference type="GO" id="GO:0005829">
    <property type="term" value="C:cytosol"/>
    <property type="evidence" value="ECO:0007669"/>
    <property type="project" value="TreeGrafter"/>
</dbReference>
<proteinExistence type="inferred from homology"/>
<keyword evidence="11" id="KW-1185">Reference proteome</keyword>
<keyword evidence="1 8" id="KW-0963">Cytoplasm</keyword>
<feature type="binding site" evidence="8">
    <location>
        <position position="171"/>
    </location>
    <ligand>
        <name>substrate</name>
    </ligand>
</feature>
<dbReference type="SUPFAM" id="SSF88697">
    <property type="entry name" value="PUA domain-like"/>
    <property type="match status" value="1"/>
</dbReference>
<dbReference type="InterPro" id="IPR015947">
    <property type="entry name" value="PUA-like_sf"/>
</dbReference>
<dbReference type="InterPro" id="IPR041739">
    <property type="entry name" value="G5K_ProB"/>
</dbReference>
<dbReference type="EC" id="2.7.2.11" evidence="8"/>
<dbReference type="InterPro" id="IPR019797">
    <property type="entry name" value="Glutamate_5-kinase_CS"/>
</dbReference>
<dbReference type="NCBIfam" id="TIGR01027">
    <property type="entry name" value="proB"/>
    <property type="match status" value="1"/>
</dbReference>
<dbReference type="GO" id="GO:0005524">
    <property type="term" value="F:ATP binding"/>
    <property type="evidence" value="ECO:0007669"/>
    <property type="project" value="UniProtKB-KW"/>
</dbReference>
<evidence type="ECO:0000313" key="10">
    <source>
        <dbReference type="EMBL" id="ABQ28275.1"/>
    </source>
</evidence>
<dbReference type="Pfam" id="PF01472">
    <property type="entry name" value="PUA"/>
    <property type="match status" value="1"/>
</dbReference>
<dbReference type="KEGG" id="gur:Gura_4132"/>
<feature type="binding site" evidence="8">
    <location>
        <position position="32"/>
    </location>
    <ligand>
        <name>ATP</name>
        <dbReference type="ChEBI" id="CHEBI:30616"/>
    </ligand>
</feature>
<dbReference type="HOGENOM" id="CLU_025400_2_0_7"/>
<comment type="function">
    <text evidence="8">Catalyzes the transfer of a phosphate group to glutamate to form L-glutamate 5-phosphate.</text>
</comment>
<reference evidence="10 11" key="1">
    <citation type="submission" date="2007-05" db="EMBL/GenBank/DDBJ databases">
        <title>Complete sequence of Geobacter uraniireducens Rf4.</title>
        <authorList>
            <consortium name="US DOE Joint Genome Institute"/>
            <person name="Copeland A."/>
            <person name="Lucas S."/>
            <person name="Lapidus A."/>
            <person name="Barry K."/>
            <person name="Detter J.C."/>
            <person name="Glavina del Rio T."/>
            <person name="Hammon N."/>
            <person name="Israni S."/>
            <person name="Dalin E."/>
            <person name="Tice H."/>
            <person name="Pitluck S."/>
            <person name="Chertkov O."/>
            <person name="Brettin T."/>
            <person name="Bruce D."/>
            <person name="Han C."/>
            <person name="Schmutz J."/>
            <person name="Larimer F."/>
            <person name="Land M."/>
            <person name="Hauser L."/>
            <person name="Kyrpides N."/>
            <person name="Mikhailova N."/>
            <person name="Shelobolina E."/>
            <person name="Aklujkar M."/>
            <person name="Lovley D."/>
            <person name="Richardson P."/>
        </authorList>
    </citation>
    <scope>NUCLEOTIDE SEQUENCE [LARGE SCALE GENOMIC DNA]</scope>
    <source>
        <strain evidence="10 11">Rf4</strain>
    </source>
</reference>
<protein>
    <recommendedName>
        <fullName evidence="8">Glutamate 5-kinase</fullName>
        <ecNumber evidence="8">2.7.2.11</ecNumber>
    </recommendedName>
    <alternativeName>
        <fullName evidence="8">Gamma-glutamyl kinase</fullName>
        <shortName evidence="8">GK</shortName>
    </alternativeName>
</protein>
<gene>
    <name evidence="8" type="primary">proB</name>
    <name evidence="10" type="ordered locus">Gura_4132</name>
</gene>
<dbReference type="STRING" id="351605.Gura_4132"/>
<dbReference type="InterPro" id="IPR002478">
    <property type="entry name" value="PUA"/>
</dbReference>
<dbReference type="InterPro" id="IPR036393">
    <property type="entry name" value="AceGlu_kinase-like_sf"/>
</dbReference>
<dbReference type="InterPro" id="IPR036974">
    <property type="entry name" value="PUA_sf"/>
</dbReference>
<sequence>MLLCGVFISIFVRYNSTMRKEILKKVKRIVIKIGSRVLTCDDNGLDSALIGGLAGEVSHFRKKGYEIVIVSSGAVAAGRKELGLGDRPRTIPQKQAAAAIGQSKLMRAYEEAFAGHEIKVAQLLLTRDDLANRLRFLNARATIDTLLDCGIIPIINENDTVVVDEIKFGDNDNLSALVTNLVEAQLLVILTDIDGFYSADPRTDPDARLIHLVSAITREVERAAGGSASTVGTGGMATKVAAAKKVGKSGVSTLMINGKTPGNLERALTGDEVGTLFLPADTSLNRRKHWIAYTLRPVGRIIVDNGAREVLARHGRSLLPSGVVRVEGKFDRGACVRVCGPDGTEFARGIADYSSREIELIHGRKSGEIEQILGYRYGDDIIHRDNLVVL</sequence>
<dbReference type="Gene3D" id="3.40.1160.10">
    <property type="entry name" value="Acetylglutamate kinase-like"/>
    <property type="match status" value="1"/>
</dbReference>
<feature type="binding site" evidence="8">
    <location>
        <begin position="191"/>
        <end position="192"/>
    </location>
    <ligand>
        <name>ATP</name>
        <dbReference type="ChEBI" id="CHEBI:30616"/>
    </ligand>
</feature>
<dbReference type="EMBL" id="CP000698">
    <property type="protein sequence ID" value="ABQ28275.1"/>
    <property type="molecule type" value="Genomic_DNA"/>
</dbReference>
<dbReference type="FunFam" id="3.40.1160.10:FF:000018">
    <property type="entry name" value="Glutamate 5-kinase"/>
    <property type="match status" value="1"/>
</dbReference>
<dbReference type="Pfam" id="PF00696">
    <property type="entry name" value="AA_kinase"/>
    <property type="match status" value="1"/>
</dbReference>
<evidence type="ECO:0000256" key="3">
    <source>
        <dbReference type="ARBA" id="ARBA00022650"/>
    </source>
</evidence>
<keyword evidence="2 8" id="KW-0028">Amino-acid biosynthesis</keyword>
<comment type="catalytic activity">
    <reaction evidence="8">
        <text>L-glutamate + ATP = L-glutamyl 5-phosphate + ADP</text>
        <dbReference type="Rhea" id="RHEA:14877"/>
        <dbReference type="ChEBI" id="CHEBI:29985"/>
        <dbReference type="ChEBI" id="CHEBI:30616"/>
        <dbReference type="ChEBI" id="CHEBI:58274"/>
        <dbReference type="ChEBI" id="CHEBI:456216"/>
        <dbReference type="EC" id="2.7.2.11"/>
    </reaction>
</comment>
<accession>A5G907</accession>
<organism evidence="10 11">
    <name type="scientific">Geotalea uraniireducens (strain Rf4)</name>
    <name type="common">Geobacter uraniireducens</name>
    <dbReference type="NCBI Taxonomy" id="351605"/>
    <lineage>
        <taxon>Bacteria</taxon>
        <taxon>Pseudomonadati</taxon>
        <taxon>Thermodesulfobacteriota</taxon>
        <taxon>Desulfuromonadia</taxon>
        <taxon>Geobacterales</taxon>
        <taxon>Geobacteraceae</taxon>
        <taxon>Geotalea</taxon>
    </lineage>
</organism>
<comment type="subcellular location">
    <subcellularLocation>
        <location evidence="8">Cytoplasm</location>
    </subcellularLocation>
</comment>
<evidence type="ECO:0000256" key="2">
    <source>
        <dbReference type="ARBA" id="ARBA00022605"/>
    </source>
</evidence>
<dbReference type="PRINTS" id="PR00474">
    <property type="entry name" value="GLU5KINASE"/>
</dbReference>
<dbReference type="PROSITE" id="PS00902">
    <property type="entry name" value="GLUTAMATE_5_KINASE"/>
    <property type="match status" value="1"/>
</dbReference>
<dbReference type="InterPro" id="IPR001048">
    <property type="entry name" value="Asp/Glu/Uridylate_kinase"/>
</dbReference>
<keyword evidence="5 8" id="KW-0547">Nucleotide-binding</keyword>
<dbReference type="HAMAP" id="MF_00456">
    <property type="entry name" value="ProB"/>
    <property type="match status" value="1"/>
</dbReference>
<evidence type="ECO:0000256" key="6">
    <source>
        <dbReference type="ARBA" id="ARBA00022777"/>
    </source>
</evidence>
<evidence type="ECO:0000256" key="8">
    <source>
        <dbReference type="HAMAP-Rule" id="MF_00456"/>
    </source>
</evidence>
<dbReference type="Gene3D" id="2.30.130.10">
    <property type="entry name" value="PUA domain"/>
    <property type="match status" value="1"/>
</dbReference>
<dbReference type="GO" id="GO:0004349">
    <property type="term" value="F:glutamate 5-kinase activity"/>
    <property type="evidence" value="ECO:0007669"/>
    <property type="project" value="UniProtKB-UniRule"/>
</dbReference>
<dbReference type="InterPro" id="IPR001057">
    <property type="entry name" value="Glu/AcGlu_kinase"/>
</dbReference>
<feature type="domain" description="PUA" evidence="9">
    <location>
        <begin position="299"/>
        <end position="382"/>
    </location>
</feature>
<dbReference type="SMART" id="SM00359">
    <property type="entry name" value="PUA"/>
    <property type="match status" value="1"/>
</dbReference>
<dbReference type="PIRSF" id="PIRSF000729">
    <property type="entry name" value="GK"/>
    <property type="match status" value="1"/>
</dbReference>